<evidence type="ECO:0008006" key="4">
    <source>
        <dbReference type="Google" id="ProtNLM"/>
    </source>
</evidence>
<gene>
    <name evidence="2" type="ORF">ATOP_06090</name>
</gene>
<feature type="transmembrane region" description="Helical" evidence="1">
    <location>
        <begin position="144"/>
        <end position="165"/>
    </location>
</feature>
<keyword evidence="1" id="KW-0472">Membrane</keyword>
<comment type="caution">
    <text evidence="2">The sequence shown here is derived from an EMBL/GenBank/DDBJ whole genome shotgun (WGS) entry which is preliminary data.</text>
</comment>
<feature type="transmembrane region" description="Helical" evidence="1">
    <location>
        <begin position="26"/>
        <end position="43"/>
    </location>
</feature>
<name>A0AAV5B268_9ACTN</name>
<evidence type="ECO:0000313" key="3">
    <source>
        <dbReference type="Proteomes" id="UP001055025"/>
    </source>
</evidence>
<dbReference type="Pfam" id="PF12730">
    <property type="entry name" value="ABC2_membrane_4"/>
    <property type="match status" value="1"/>
</dbReference>
<dbReference type="EMBL" id="BQKC01000001">
    <property type="protein sequence ID" value="GJM54954.1"/>
    <property type="molecule type" value="Genomic_DNA"/>
</dbReference>
<dbReference type="Proteomes" id="UP001055025">
    <property type="component" value="Unassembled WGS sequence"/>
</dbReference>
<dbReference type="AlphaFoldDB" id="A0AAV5B268"/>
<keyword evidence="3" id="KW-1185">Reference proteome</keyword>
<sequence>MASNSRGLRMGSQVALEFSKLRHRHLVAVCIAMVAFVLLWFGSQGAKQVVRSDDYRTVLYSLPQINAVILPLLSTVVASTVCDIENRTNKWKELLTIERADSLFCAKWLTCAILLAATVTGEVAATTALGVMLGFDPVPLGEAAVLWASTLGVCLFVSTVVEAICFFANNQFLPVATGIVLSFLGLFSLYLPPAVSMFVPSAYFGLLSTVSMTYDAASGSIIWGSVPWPLWRFLLVAVITAAAFLLSLRVSSRKEL</sequence>
<accession>A0AAV5B268</accession>
<dbReference type="RefSeq" id="WP_251173688.1">
    <property type="nucleotide sequence ID" value="NZ_BQKC01000001.1"/>
</dbReference>
<reference evidence="2" key="1">
    <citation type="journal article" date="2022" name="Int. J. Syst. Evol. Microbiol.">
        <title>Granulimonas faecalis gen. nov., sp. nov., and Leptogranulimonas caecicola gen. nov., sp. nov., novel lactate-producing Atopobiaceae bacteria isolated from mouse intestines, and an emended description of the family Atopobiaceae.</title>
        <authorList>
            <person name="Morinaga K."/>
            <person name="Kusada H."/>
            <person name="Sakamoto S."/>
            <person name="Murakami T."/>
            <person name="Toyoda A."/>
            <person name="Mori H."/>
            <person name="Meng X.Y."/>
            <person name="Takashino M."/>
            <person name="Murotomi K."/>
            <person name="Tamaki H."/>
        </authorList>
    </citation>
    <scope>NUCLEOTIDE SEQUENCE</scope>
    <source>
        <strain evidence="2">OPF53</strain>
    </source>
</reference>
<proteinExistence type="predicted"/>
<keyword evidence="1" id="KW-0812">Transmembrane</keyword>
<keyword evidence="1" id="KW-1133">Transmembrane helix</keyword>
<evidence type="ECO:0000256" key="1">
    <source>
        <dbReference type="SAM" id="Phobius"/>
    </source>
</evidence>
<feature type="transmembrane region" description="Helical" evidence="1">
    <location>
        <begin position="230"/>
        <end position="248"/>
    </location>
</feature>
<protein>
    <recommendedName>
        <fullName evidence="4">ABC transporter permease</fullName>
    </recommendedName>
</protein>
<organism evidence="2 3">
    <name type="scientific">Granulimonas faecalis</name>
    <dbReference type="NCBI Taxonomy" id="2894155"/>
    <lineage>
        <taxon>Bacteria</taxon>
        <taxon>Bacillati</taxon>
        <taxon>Actinomycetota</taxon>
        <taxon>Coriobacteriia</taxon>
        <taxon>Coriobacteriales</taxon>
        <taxon>Kribbibacteriaceae</taxon>
        <taxon>Granulimonas</taxon>
    </lineage>
</organism>
<feature type="transmembrane region" description="Helical" evidence="1">
    <location>
        <begin position="63"/>
        <end position="84"/>
    </location>
</feature>
<feature type="transmembrane region" description="Helical" evidence="1">
    <location>
        <begin position="172"/>
        <end position="191"/>
    </location>
</feature>
<evidence type="ECO:0000313" key="2">
    <source>
        <dbReference type="EMBL" id="GJM54954.1"/>
    </source>
</evidence>
<feature type="transmembrane region" description="Helical" evidence="1">
    <location>
        <begin position="105"/>
        <end position="132"/>
    </location>
</feature>